<feature type="binding site" evidence="6">
    <location>
        <position position="225"/>
    </location>
    <ligand>
        <name>(2E)-4-hydroxy-3-methylbut-2-enyl diphosphate</name>
        <dbReference type="ChEBI" id="CHEBI:128753"/>
    </ligand>
</feature>
<keyword evidence="1 6" id="KW-0004">4Fe-4S</keyword>
<dbReference type="SUPFAM" id="SSF50249">
    <property type="entry name" value="Nucleic acid-binding proteins"/>
    <property type="match status" value="4"/>
</dbReference>
<dbReference type="PANTHER" id="PTHR30426:SF0">
    <property type="entry name" value="4-HYDROXY-3-METHYLBUT-2-ENYL DIPHOSPHATE REDUCTASE"/>
    <property type="match status" value="1"/>
</dbReference>
<dbReference type="HAMAP" id="MF_00191">
    <property type="entry name" value="IspH"/>
    <property type="match status" value="1"/>
</dbReference>
<dbReference type="GO" id="GO:0050992">
    <property type="term" value="P:dimethylallyl diphosphate biosynthetic process"/>
    <property type="evidence" value="ECO:0007669"/>
    <property type="project" value="UniProtKB-UniRule"/>
</dbReference>
<dbReference type="InterPro" id="IPR012340">
    <property type="entry name" value="NA-bd_OB-fold"/>
</dbReference>
<comment type="function">
    <text evidence="6">Catalyzes the conversion of 1-hydroxy-2-methyl-2-(E)-butenyl 4-diphosphate (HMBPP) into a mixture of isopentenyl diphosphate (IPP) and dimethylallyl diphosphate (DMAPP). Acts in the terminal step of the DOXP/MEP pathway for isoprenoid precursor biosynthesis.</text>
</comment>
<dbReference type="UniPathway" id="UPA00059">
    <property type="reaction ID" value="UER00105"/>
</dbReference>
<dbReference type="FunFam" id="2.40.50.140:FF:000051">
    <property type="entry name" value="RNA-binding transcriptional accessory protein"/>
    <property type="match status" value="1"/>
</dbReference>
<dbReference type="CDD" id="cd05687">
    <property type="entry name" value="S1_RPS1_repeat_ec1_hs1"/>
    <property type="match status" value="1"/>
</dbReference>
<comment type="cofactor">
    <cofactor evidence="6">
        <name>[4Fe-4S] cluster</name>
        <dbReference type="ChEBI" id="CHEBI:49883"/>
    </cofactor>
    <text evidence="6">Binds 1 [4Fe-4S] cluster per subunit.</text>
</comment>
<feature type="binding site" evidence="6">
    <location>
        <position position="268"/>
    </location>
    <ligand>
        <name>isopentenyl diphosphate</name>
        <dbReference type="ChEBI" id="CHEBI:128769"/>
    </ligand>
</feature>
<organism evidence="9 10">
    <name type="scientific">Andreesenia angusta</name>
    <dbReference type="NCBI Taxonomy" id="39480"/>
    <lineage>
        <taxon>Bacteria</taxon>
        <taxon>Bacillati</taxon>
        <taxon>Bacillota</taxon>
        <taxon>Tissierellia</taxon>
        <taxon>Tissierellales</taxon>
        <taxon>Gottschalkiaceae</taxon>
        <taxon>Andreesenia</taxon>
    </lineage>
</organism>
<dbReference type="CDD" id="cd05688">
    <property type="entry name" value="S1_RPS1_repeat_ec3"/>
    <property type="match status" value="1"/>
</dbReference>
<evidence type="ECO:0000256" key="7">
    <source>
        <dbReference type="SAM" id="MobiDB-lite"/>
    </source>
</evidence>
<feature type="binding site" evidence="6">
    <location>
        <position position="130"/>
    </location>
    <ligand>
        <name>dimethylallyl diphosphate</name>
        <dbReference type="ChEBI" id="CHEBI:57623"/>
    </ligand>
</feature>
<feature type="binding site" evidence="6">
    <location>
        <position position="49"/>
    </location>
    <ligand>
        <name>isopentenyl diphosphate</name>
        <dbReference type="ChEBI" id="CHEBI:128769"/>
    </ligand>
</feature>
<feature type="binding site" evidence="6">
    <location>
        <position position="49"/>
    </location>
    <ligand>
        <name>dimethylallyl diphosphate</name>
        <dbReference type="ChEBI" id="CHEBI:57623"/>
    </ligand>
</feature>
<feature type="binding site" evidence="6">
    <location>
        <position position="102"/>
    </location>
    <ligand>
        <name>[4Fe-4S] cluster</name>
        <dbReference type="ChEBI" id="CHEBI:49883"/>
    </ligand>
</feature>
<feature type="binding site" evidence="6">
    <location>
        <position position="226"/>
    </location>
    <ligand>
        <name>dimethylallyl diphosphate</name>
        <dbReference type="ChEBI" id="CHEBI:57623"/>
    </ligand>
</feature>
<feature type="binding site" evidence="6">
    <location>
        <position position="268"/>
    </location>
    <ligand>
        <name>(2E)-4-hydroxy-3-methylbut-2-enyl diphosphate</name>
        <dbReference type="ChEBI" id="CHEBI:128753"/>
    </ligand>
</feature>
<keyword evidence="4 6" id="KW-0411">Iron-sulfur</keyword>
<evidence type="ECO:0000256" key="6">
    <source>
        <dbReference type="HAMAP-Rule" id="MF_00191"/>
    </source>
</evidence>
<feature type="binding site" evidence="6">
    <location>
        <position position="130"/>
    </location>
    <ligand>
        <name>isopentenyl diphosphate</name>
        <dbReference type="ChEBI" id="CHEBI:128769"/>
    </ligand>
</feature>
<comment type="function">
    <text evidence="5">Binds mRNA; thus facilitating recognition of the initiation point. It is needed to translate mRNA with a short Shine-Dalgarno (SD) purine-rich sequence.</text>
</comment>
<feature type="binding site" evidence="6">
    <location>
        <position position="168"/>
    </location>
    <ligand>
        <name>(2E)-4-hydroxy-3-methylbut-2-enyl diphosphate</name>
        <dbReference type="ChEBI" id="CHEBI:128753"/>
    </ligand>
</feature>
<evidence type="ECO:0000313" key="9">
    <source>
        <dbReference type="EMBL" id="OHW62959.1"/>
    </source>
</evidence>
<dbReference type="PROSITE" id="PS50126">
    <property type="entry name" value="S1"/>
    <property type="match status" value="4"/>
</dbReference>
<proteinExistence type="inferred from homology"/>
<dbReference type="RefSeq" id="WP_245674434.1">
    <property type="nucleotide sequence ID" value="NZ_MKIE01000002.1"/>
</dbReference>
<feature type="region of interest" description="Disordered" evidence="7">
    <location>
        <begin position="637"/>
        <end position="659"/>
    </location>
</feature>
<comment type="pathway">
    <text evidence="6">Isoprenoid biosynthesis; dimethylallyl diphosphate biosynthesis; dimethylallyl diphosphate from (2E)-4-hydroxy-3-methylbutenyl diphosphate: step 1/1.</text>
</comment>
<dbReference type="GO" id="GO:0016114">
    <property type="term" value="P:terpenoid biosynthetic process"/>
    <property type="evidence" value="ECO:0007669"/>
    <property type="project" value="UniProtKB-UniRule"/>
</dbReference>
<dbReference type="GO" id="GO:0005840">
    <property type="term" value="C:ribosome"/>
    <property type="evidence" value="ECO:0007669"/>
    <property type="project" value="UniProtKB-KW"/>
</dbReference>
<sequence length="677" mass="74805">MAGQMDGDSLKVEIAKNSGFCFGVKKAIDTTMSVIEEKSVVSSLGPLIHNQQVVDVLDKKGLSVVQEPEEAKGSLVIRSHGVPLEIYERARKSDIDVVDCTCPFVRKVQKKAESCFKAGKKVIIIGDASHPEVKGINGWCGGEAYIIGSLEDVSKLPELDEVCIVAQTTMRNELFEQLSEAIAKKSKAAEIYNTICSATRERQDSCVDLAKRADAMIVIGGKNSSNTRKLVEISEKYCENVFFIETADEIDTEKFEKYDLVGITAGASTPDWIIEEVFNKMNNINDKSEMERALEESFVSIRRGDIIEGEVIMVTSSEVIVNIGYMADGIISKEEYSNDLDVDLKAEVKEGDKITVMVVNTNDGDGNVVLSKKRAAMKSSWKDVEALYENKNIISVKVTEVKDNGLVVDVLGIRGFIPLSQVSVKFVKDLSEYRDAELNARIIDLDSRKNRLVLSSKQVEEENVKAKRDDVWSTINEGQVVTGVVDKVMGYGAFIDLGEGVTGLLHVSDMAWTRVNDPKAVVSEGESVKVVIQSVDRDANRISLGMKQLKPQPWDQVSDAVKVGDIIEGSVKKLMPFGAFVEVIEGVEGLVHISQIAYENIAKPSDVLSVDQVVKVKVLSMDLENRRIELSIKEVEGKKPETKEKSSQPREEKIDLSQYNEDTEFTIGDLVDLEKLK</sequence>
<dbReference type="EC" id="1.17.7.4" evidence="6"/>
<keyword evidence="3 6" id="KW-0408">Iron</keyword>
<evidence type="ECO:0000256" key="5">
    <source>
        <dbReference type="ARBA" id="ARBA00025604"/>
    </source>
</evidence>
<dbReference type="EMBL" id="MKIE01000002">
    <property type="protein sequence ID" value="OHW62959.1"/>
    <property type="molecule type" value="Genomic_DNA"/>
</dbReference>
<dbReference type="CDD" id="cd13944">
    <property type="entry name" value="lytB_ispH"/>
    <property type="match status" value="1"/>
</dbReference>
<dbReference type="InterPro" id="IPR003029">
    <property type="entry name" value="S1_domain"/>
</dbReference>
<dbReference type="Proteomes" id="UP000180254">
    <property type="component" value="Unassembled WGS sequence"/>
</dbReference>
<comment type="catalytic activity">
    <reaction evidence="6">
        <text>dimethylallyl diphosphate + 2 oxidized [2Fe-2S]-[ferredoxin] + H2O = (2E)-4-hydroxy-3-methylbut-2-enyl diphosphate + 2 reduced [2Fe-2S]-[ferredoxin] + 2 H(+)</text>
        <dbReference type="Rhea" id="RHEA:24825"/>
        <dbReference type="Rhea" id="RHEA-COMP:10000"/>
        <dbReference type="Rhea" id="RHEA-COMP:10001"/>
        <dbReference type="ChEBI" id="CHEBI:15377"/>
        <dbReference type="ChEBI" id="CHEBI:15378"/>
        <dbReference type="ChEBI" id="CHEBI:33737"/>
        <dbReference type="ChEBI" id="CHEBI:33738"/>
        <dbReference type="ChEBI" id="CHEBI:57623"/>
        <dbReference type="ChEBI" id="CHEBI:128753"/>
        <dbReference type="EC" id="1.17.7.4"/>
    </reaction>
</comment>
<feature type="binding site" evidence="6">
    <location>
        <position position="80"/>
    </location>
    <ligand>
        <name>isopentenyl diphosphate</name>
        <dbReference type="ChEBI" id="CHEBI:128769"/>
    </ligand>
</feature>
<dbReference type="NCBIfam" id="TIGR00216">
    <property type="entry name" value="ispH_lytB"/>
    <property type="match status" value="1"/>
</dbReference>
<feature type="binding site" evidence="6">
    <location>
        <position position="224"/>
    </location>
    <ligand>
        <name>dimethylallyl diphosphate</name>
        <dbReference type="ChEBI" id="CHEBI:57623"/>
    </ligand>
</feature>
<evidence type="ECO:0000259" key="8">
    <source>
        <dbReference type="PROSITE" id="PS50126"/>
    </source>
</evidence>
<evidence type="ECO:0000256" key="2">
    <source>
        <dbReference type="ARBA" id="ARBA00022723"/>
    </source>
</evidence>
<keyword evidence="9" id="KW-0689">Ribosomal protein</keyword>
<feature type="binding site" evidence="6">
    <location>
        <position position="225"/>
    </location>
    <ligand>
        <name>isopentenyl diphosphate</name>
        <dbReference type="ChEBI" id="CHEBI:128769"/>
    </ligand>
</feature>
<comment type="pathway">
    <text evidence="6">Isoprenoid biosynthesis; isopentenyl diphosphate biosynthesis via DXP pathway; isopentenyl diphosphate from 1-deoxy-D-xylulose 5-phosphate: step 6/6.</text>
</comment>
<dbReference type="GO" id="GO:0019288">
    <property type="term" value="P:isopentenyl diphosphate biosynthetic process, methylerythritol 4-phosphate pathway"/>
    <property type="evidence" value="ECO:0007669"/>
    <property type="project" value="UniProtKB-UniRule"/>
</dbReference>
<dbReference type="STRING" id="39480.EUAN_07430"/>
<feature type="binding site" evidence="6">
    <location>
        <position position="226"/>
    </location>
    <ligand>
        <name>(2E)-4-hydroxy-3-methylbut-2-enyl diphosphate</name>
        <dbReference type="ChEBI" id="CHEBI:128753"/>
    </ligand>
</feature>
<feature type="binding site" evidence="6">
    <location>
        <position position="196"/>
    </location>
    <ligand>
        <name>[4Fe-4S] cluster</name>
        <dbReference type="ChEBI" id="CHEBI:49883"/>
    </ligand>
</feature>
<dbReference type="AlphaFoldDB" id="A0A1S1VAU4"/>
<dbReference type="GO" id="GO:0051745">
    <property type="term" value="F:4-hydroxy-3-methylbut-2-enyl diphosphate reductase activity"/>
    <property type="evidence" value="ECO:0007669"/>
    <property type="project" value="UniProtKB-UniRule"/>
</dbReference>
<gene>
    <name evidence="9" type="primary">rps1</name>
    <name evidence="6" type="synonym">ispH</name>
    <name evidence="9" type="ORF">EUAN_07430</name>
</gene>
<keyword evidence="10" id="KW-1185">Reference proteome</keyword>
<feature type="domain" description="S1 motif" evidence="8">
    <location>
        <begin position="478"/>
        <end position="547"/>
    </location>
</feature>
<dbReference type="CDD" id="cd04465">
    <property type="entry name" value="S1_RPS1_repeat_ec2_hs2"/>
    <property type="match status" value="1"/>
</dbReference>
<feature type="domain" description="S1 motif" evidence="8">
    <location>
        <begin position="304"/>
        <end position="373"/>
    </location>
</feature>
<dbReference type="UniPathway" id="UPA00056">
    <property type="reaction ID" value="UER00097"/>
</dbReference>
<dbReference type="Gene3D" id="3.40.1010.20">
    <property type="entry name" value="4-hydroxy-3-methylbut-2-enyl diphosphate reductase, catalytic domain"/>
    <property type="match status" value="2"/>
</dbReference>
<feature type="active site" description="Proton donor" evidence="6">
    <location>
        <position position="132"/>
    </location>
</feature>
<dbReference type="PRINTS" id="PR00681">
    <property type="entry name" value="RIBOSOMALS1"/>
</dbReference>
<dbReference type="SMART" id="SM00316">
    <property type="entry name" value="S1"/>
    <property type="match status" value="4"/>
</dbReference>
<dbReference type="GO" id="GO:0005737">
    <property type="term" value="C:cytoplasm"/>
    <property type="evidence" value="ECO:0007669"/>
    <property type="project" value="UniProtKB-ARBA"/>
</dbReference>
<feature type="binding site" evidence="6">
    <location>
        <position position="80"/>
    </location>
    <ligand>
        <name>dimethylallyl diphosphate</name>
        <dbReference type="ChEBI" id="CHEBI:57623"/>
    </ligand>
</feature>
<dbReference type="NCBIfam" id="NF005208">
    <property type="entry name" value="PRK06676.1"/>
    <property type="match status" value="1"/>
</dbReference>
<reference evidence="9 10" key="1">
    <citation type="submission" date="2016-09" db="EMBL/GenBank/DDBJ databases">
        <title>Genome sequence of Eubacterium angustum.</title>
        <authorList>
            <person name="Poehlein A."/>
            <person name="Daniel R."/>
        </authorList>
    </citation>
    <scope>NUCLEOTIDE SEQUENCE [LARGE SCALE GENOMIC DNA]</scope>
    <source>
        <strain evidence="9 10">DSM 1989</strain>
    </source>
</reference>
<feature type="domain" description="S1 motif" evidence="8">
    <location>
        <begin position="391"/>
        <end position="457"/>
    </location>
</feature>
<comment type="similarity">
    <text evidence="6">Belongs to the IspH family.</text>
</comment>
<evidence type="ECO:0000256" key="4">
    <source>
        <dbReference type="ARBA" id="ARBA00023014"/>
    </source>
</evidence>
<feature type="binding site" evidence="6">
    <location>
        <position position="268"/>
    </location>
    <ligand>
        <name>dimethylallyl diphosphate</name>
        <dbReference type="ChEBI" id="CHEBI:57623"/>
    </ligand>
</feature>
<feature type="binding site" evidence="6">
    <location>
        <position position="21"/>
    </location>
    <ligand>
        <name>[4Fe-4S] cluster</name>
        <dbReference type="ChEBI" id="CHEBI:49883"/>
    </ligand>
</feature>
<dbReference type="NCBIfam" id="NF002187">
    <property type="entry name" value="PRK01045.1-1"/>
    <property type="match status" value="1"/>
</dbReference>
<evidence type="ECO:0000256" key="3">
    <source>
        <dbReference type="ARBA" id="ARBA00023004"/>
    </source>
</evidence>
<feature type="binding site" evidence="6">
    <location>
        <position position="225"/>
    </location>
    <ligand>
        <name>dimethylallyl diphosphate</name>
        <dbReference type="ChEBI" id="CHEBI:57623"/>
    </ligand>
</feature>
<accession>A0A1S1VAU4</accession>
<dbReference type="Gene3D" id="3.40.50.11270">
    <property type="match status" value="1"/>
</dbReference>
<protein>
    <recommendedName>
        <fullName evidence="6">4-hydroxy-3-methylbut-2-enyl diphosphate reductase</fullName>
        <shortName evidence="6">HMBPP reductase</shortName>
        <ecNumber evidence="6">1.17.7.4</ecNumber>
    </recommendedName>
</protein>
<evidence type="ECO:0000256" key="1">
    <source>
        <dbReference type="ARBA" id="ARBA00022485"/>
    </source>
</evidence>
<dbReference type="Pfam" id="PF02401">
    <property type="entry name" value="LYTB"/>
    <property type="match status" value="1"/>
</dbReference>
<feature type="binding site" evidence="6">
    <location>
        <position position="224"/>
    </location>
    <ligand>
        <name>isopentenyl diphosphate</name>
        <dbReference type="ChEBI" id="CHEBI:128769"/>
    </ligand>
</feature>
<dbReference type="FunFam" id="2.40.50.140:FF:000103">
    <property type="entry name" value="protein RRP5 homolog"/>
    <property type="match status" value="1"/>
</dbReference>
<comment type="caution">
    <text evidence="9">The sequence shown here is derived from an EMBL/GenBank/DDBJ whole genome shotgun (WGS) entry which is preliminary data.</text>
</comment>
<dbReference type="GO" id="GO:0003729">
    <property type="term" value="F:mRNA binding"/>
    <property type="evidence" value="ECO:0007669"/>
    <property type="project" value="UniProtKB-ARBA"/>
</dbReference>
<keyword evidence="2 6" id="KW-0479">Metal-binding</keyword>
<dbReference type="NCBIfam" id="NF000907">
    <property type="entry name" value="PRK00087.1"/>
    <property type="match status" value="1"/>
</dbReference>
<dbReference type="Gene3D" id="2.40.50.140">
    <property type="entry name" value="Nucleic acid-binding proteins"/>
    <property type="match status" value="4"/>
</dbReference>
<evidence type="ECO:0000313" key="10">
    <source>
        <dbReference type="Proteomes" id="UP000180254"/>
    </source>
</evidence>
<keyword evidence="6" id="KW-0414">Isoprene biosynthesis</keyword>
<feature type="binding site" evidence="6">
    <location>
        <position position="224"/>
    </location>
    <ligand>
        <name>(2E)-4-hydroxy-3-methylbut-2-enyl diphosphate</name>
        <dbReference type="ChEBI" id="CHEBI:128753"/>
    </ligand>
</feature>
<feature type="compositionally biased region" description="Basic and acidic residues" evidence="7">
    <location>
        <begin position="637"/>
        <end position="655"/>
    </location>
</feature>
<keyword evidence="6" id="KW-0560">Oxidoreductase</keyword>
<comment type="catalytic activity">
    <reaction evidence="6">
        <text>isopentenyl diphosphate + 2 oxidized [2Fe-2S]-[ferredoxin] + H2O = (2E)-4-hydroxy-3-methylbut-2-enyl diphosphate + 2 reduced [2Fe-2S]-[ferredoxin] + 2 H(+)</text>
        <dbReference type="Rhea" id="RHEA:24488"/>
        <dbReference type="Rhea" id="RHEA-COMP:10000"/>
        <dbReference type="Rhea" id="RHEA-COMP:10001"/>
        <dbReference type="ChEBI" id="CHEBI:15377"/>
        <dbReference type="ChEBI" id="CHEBI:15378"/>
        <dbReference type="ChEBI" id="CHEBI:33737"/>
        <dbReference type="ChEBI" id="CHEBI:33738"/>
        <dbReference type="ChEBI" id="CHEBI:128753"/>
        <dbReference type="ChEBI" id="CHEBI:128769"/>
        <dbReference type="EC" id="1.17.7.4"/>
    </reaction>
</comment>
<feature type="binding site" evidence="6">
    <location>
        <position position="80"/>
    </location>
    <ligand>
        <name>(2E)-4-hydroxy-3-methylbut-2-enyl diphosphate</name>
        <dbReference type="ChEBI" id="CHEBI:128753"/>
    </ligand>
</feature>
<feature type="binding site" evidence="6">
    <location>
        <position position="226"/>
    </location>
    <ligand>
        <name>isopentenyl diphosphate</name>
        <dbReference type="ChEBI" id="CHEBI:128769"/>
    </ligand>
</feature>
<feature type="binding site" evidence="6">
    <location>
        <position position="49"/>
    </location>
    <ligand>
        <name>(2E)-4-hydroxy-3-methylbut-2-enyl diphosphate</name>
        <dbReference type="ChEBI" id="CHEBI:128753"/>
    </ligand>
</feature>
<feature type="domain" description="S1 motif" evidence="8">
    <location>
        <begin position="564"/>
        <end position="633"/>
    </location>
</feature>
<name>A0A1S1VAU4_9FIRM</name>
<dbReference type="Pfam" id="PF00575">
    <property type="entry name" value="S1"/>
    <property type="match status" value="4"/>
</dbReference>
<dbReference type="GO" id="GO:0051539">
    <property type="term" value="F:4 iron, 4 sulfur cluster binding"/>
    <property type="evidence" value="ECO:0007669"/>
    <property type="project" value="UniProtKB-UniRule"/>
</dbReference>
<feature type="binding site" evidence="6">
    <location>
        <position position="130"/>
    </location>
    <ligand>
        <name>(2E)-4-hydroxy-3-methylbut-2-enyl diphosphate</name>
        <dbReference type="ChEBI" id="CHEBI:128753"/>
    </ligand>
</feature>
<keyword evidence="9" id="KW-0687">Ribonucleoprotein</keyword>
<dbReference type="GO" id="GO:0046872">
    <property type="term" value="F:metal ion binding"/>
    <property type="evidence" value="ECO:0007669"/>
    <property type="project" value="UniProtKB-KW"/>
</dbReference>
<dbReference type="InterPro" id="IPR035104">
    <property type="entry name" value="Ribosomal_protein_S1-like"/>
</dbReference>
<dbReference type="PANTHER" id="PTHR30426">
    <property type="entry name" value="4-HYDROXY-3-METHYLBUT-2-ENYL DIPHOSPHATE REDUCTASE"/>
    <property type="match status" value="1"/>
</dbReference>
<dbReference type="InterPro" id="IPR003451">
    <property type="entry name" value="LytB/IspH"/>
</dbReference>